<accession>A0ABR6XPQ0</accession>
<organism evidence="1 2">
    <name type="scientific">Undibacterium amnicola</name>
    <dbReference type="NCBI Taxonomy" id="1834038"/>
    <lineage>
        <taxon>Bacteria</taxon>
        <taxon>Pseudomonadati</taxon>
        <taxon>Pseudomonadota</taxon>
        <taxon>Betaproteobacteria</taxon>
        <taxon>Burkholderiales</taxon>
        <taxon>Oxalobacteraceae</taxon>
        <taxon>Undibacterium</taxon>
    </lineage>
</organism>
<sequence length="268" mass="30761">MSKILIEKNAAEYYDVDGPIIACVGVMAAIAMFKLKTLVDGRSEWEFLPDASPQFDYYHQGIYRNQRATSLAAYQVESLPDLPEYVFPTLEIKDRLEPSINSFRASDYRCIAEFLEKQSDNECYAYAILKEDLYETHHGDGCYRYLNGAFFDKVDATNLVTEIDANSKFQAHFRTMNLVLKQEYIEVVDFNIELFDRFELSEVLKTLDQLFQINAANSSVEEQYAGITHRLLDHYDGGISPSKEYIDAILEAAPSEFHVQAKKFADEK</sequence>
<dbReference type="RefSeq" id="WP_186890520.1">
    <property type="nucleotide sequence ID" value="NZ_JACOFU010000003.1"/>
</dbReference>
<dbReference type="Proteomes" id="UP000643610">
    <property type="component" value="Unassembled WGS sequence"/>
</dbReference>
<comment type="caution">
    <text evidence="1">The sequence shown here is derived from an EMBL/GenBank/DDBJ whole genome shotgun (WGS) entry which is preliminary data.</text>
</comment>
<proteinExistence type="predicted"/>
<gene>
    <name evidence="1" type="ORF">H8K33_08070</name>
</gene>
<protein>
    <submittedName>
        <fullName evidence="1">Uncharacterized protein</fullName>
    </submittedName>
</protein>
<name>A0ABR6XPQ0_9BURK</name>
<evidence type="ECO:0000313" key="1">
    <source>
        <dbReference type="EMBL" id="MBC3831462.1"/>
    </source>
</evidence>
<reference evidence="1 2" key="1">
    <citation type="submission" date="2020-08" db="EMBL/GenBank/DDBJ databases">
        <title>Novel species isolated from subtropical streams in China.</title>
        <authorList>
            <person name="Lu H."/>
        </authorList>
    </citation>
    <scope>NUCLEOTIDE SEQUENCE [LARGE SCALE GENOMIC DNA]</scope>
    <source>
        <strain evidence="1 2">KCTC 52442</strain>
    </source>
</reference>
<evidence type="ECO:0000313" key="2">
    <source>
        <dbReference type="Proteomes" id="UP000643610"/>
    </source>
</evidence>
<keyword evidence="2" id="KW-1185">Reference proteome</keyword>
<dbReference type="EMBL" id="JACOFU010000003">
    <property type="protein sequence ID" value="MBC3831462.1"/>
    <property type="molecule type" value="Genomic_DNA"/>
</dbReference>